<dbReference type="SUPFAM" id="SSF48371">
    <property type="entry name" value="ARM repeat"/>
    <property type="match status" value="1"/>
</dbReference>
<evidence type="ECO:0000313" key="8">
    <source>
        <dbReference type="Proteomes" id="UP000549394"/>
    </source>
</evidence>
<dbReference type="GO" id="GO:0005829">
    <property type="term" value="C:cytosol"/>
    <property type="evidence" value="ECO:0007669"/>
    <property type="project" value="TreeGrafter"/>
</dbReference>
<dbReference type="InterPro" id="IPR011989">
    <property type="entry name" value="ARM-like"/>
</dbReference>
<protein>
    <submittedName>
        <fullName evidence="7">DgyrCDS2727</fullName>
    </submittedName>
</protein>
<evidence type="ECO:0000256" key="1">
    <source>
        <dbReference type="ARBA" id="ARBA00004123"/>
    </source>
</evidence>
<evidence type="ECO:0000313" key="7">
    <source>
        <dbReference type="EMBL" id="CAD5113562.1"/>
    </source>
</evidence>
<comment type="similarity">
    <text evidence="2">Belongs to the importin beta family.</text>
</comment>
<accession>A0A7I8VCE2</accession>
<dbReference type="InterPro" id="IPR058669">
    <property type="entry name" value="TPR_IPO7/11-like"/>
</dbReference>
<dbReference type="Gene3D" id="1.25.10.10">
    <property type="entry name" value="Leucine-rich Repeat Variant"/>
    <property type="match status" value="1"/>
</dbReference>
<keyword evidence="3" id="KW-0813">Transport</keyword>
<sequence>MAGEAVEVSLNLKEALIESLNAVLSPDESIRKAAEQRIEAIEVTDEFGIYLTEFAMDQSFPLQIRQLASVLLKRYVEAHWSANNEKFKKPETPAQTKKMIRDNLPRGLSEPVSKVRSSIAYAISSIARTDWPEDWPELFDILMQAVRSNDINAVHGAMKVMAEFCAEITDIQMPTVAPKLFPELYRIFTSVELYSVGTRSRAVAIFRTCSDLIGAMAQVDKDAAKNLLYPFLPKFLEAFIHSLELPTDGVISDYGLKTQVVETFISFVNQFTRKILPSLNEILVRLWKTLTETSTYYVQNIVNDGCEEQTTDSDGQDVGVGSLLKSIFEFIELVIDHSKLKNNIRNTLTDLMYYLETYMMITVDEVDKWNKSPDQFLEDEDDDTFSFSVRISAKALLLKLCEEFPNECTNSVNESVLKHIGESTALRENGDEIWWKKHEAVMLTVGLVHECVKVEHLYLERFMNEVVLNDLGLNVSPYLLGRCLWVSSRYSKFIPDHLLSKLLEATVTALAQEQVSIVRVMAARAVYYFALDERWKEKRLEVMKPYLLPLIEGLRSVALTISSNETLALVLDVFGVVLDLDKDLTATTEEKVTPFVLAVLLKYAKDFMIVSLCQDTLRVLLANEKCSAKVEARLLPTLTSIMEANASDDGNSSISTGLQAVAIDILNDLVRNITKPLSEMAMNRAFPGCIKCAMSTDDNATLQNVGECLRAYLSEAYDQVICWQDGEGRNGIYYIVQVITKLLDPKNGESSASFVGKLLSLLITKSGGELGEHLDMMLRAVLLKLQQAETLTVVQSLVLVFAVLMHKHLNAILEFLSSVPGPMGESALEFVLNEWCAKQHYFVGAYERKVSILALCSLLEHAITTDDKRLQRLSVKGDRIDSGEGIRTRSRSSNEQWTQIPVLVKIYKLLINELSNILETKDANNDDDWDDEDEEDLDSSKASKDFEDDILAYAEKYNRDLADADEDDPDAKNDPLYSVDLQEYLTRYLQTLSANSCYPVFAEHHTQLEVNVLKEIGIQV</sequence>
<organism evidence="7 8">
    <name type="scientific">Dimorphilus gyrociliatus</name>
    <dbReference type="NCBI Taxonomy" id="2664684"/>
    <lineage>
        <taxon>Eukaryota</taxon>
        <taxon>Metazoa</taxon>
        <taxon>Spiralia</taxon>
        <taxon>Lophotrochozoa</taxon>
        <taxon>Annelida</taxon>
        <taxon>Polychaeta</taxon>
        <taxon>Polychaeta incertae sedis</taxon>
        <taxon>Dinophilidae</taxon>
        <taxon>Dimorphilus</taxon>
    </lineage>
</organism>
<dbReference type="Pfam" id="PF25758">
    <property type="entry name" value="TPR_IPO11"/>
    <property type="match status" value="1"/>
</dbReference>
<feature type="region of interest" description="Disordered" evidence="5">
    <location>
        <begin position="922"/>
        <end position="941"/>
    </location>
</feature>
<dbReference type="SMART" id="SM00913">
    <property type="entry name" value="IBN_N"/>
    <property type="match status" value="1"/>
</dbReference>
<dbReference type="GO" id="GO:0031267">
    <property type="term" value="F:small GTPase binding"/>
    <property type="evidence" value="ECO:0007669"/>
    <property type="project" value="InterPro"/>
</dbReference>
<comment type="caution">
    <text evidence="7">The sequence shown here is derived from an EMBL/GenBank/DDBJ whole genome shotgun (WGS) entry which is preliminary data.</text>
</comment>
<dbReference type="InterPro" id="IPR001494">
    <property type="entry name" value="Importin-beta_N"/>
</dbReference>
<comment type="subcellular location">
    <subcellularLocation>
        <location evidence="1">Nucleus</location>
    </subcellularLocation>
</comment>
<evidence type="ECO:0000256" key="2">
    <source>
        <dbReference type="ARBA" id="ARBA00007991"/>
    </source>
</evidence>
<feature type="domain" description="Importin N-terminal" evidence="6">
    <location>
        <begin position="34"/>
        <end position="110"/>
    </location>
</feature>
<name>A0A7I8VCE2_9ANNE</name>
<evidence type="ECO:0000259" key="6">
    <source>
        <dbReference type="PROSITE" id="PS50166"/>
    </source>
</evidence>
<dbReference type="InterPro" id="IPR016024">
    <property type="entry name" value="ARM-type_fold"/>
</dbReference>
<evidence type="ECO:0000256" key="5">
    <source>
        <dbReference type="SAM" id="MobiDB-lite"/>
    </source>
</evidence>
<dbReference type="GO" id="GO:0005635">
    <property type="term" value="C:nuclear envelope"/>
    <property type="evidence" value="ECO:0007669"/>
    <property type="project" value="TreeGrafter"/>
</dbReference>
<keyword evidence="8" id="KW-1185">Reference proteome</keyword>
<feature type="compositionally biased region" description="Acidic residues" evidence="5">
    <location>
        <begin position="925"/>
        <end position="937"/>
    </location>
</feature>
<evidence type="ECO:0000256" key="3">
    <source>
        <dbReference type="ARBA" id="ARBA00022448"/>
    </source>
</evidence>
<dbReference type="Pfam" id="PF03810">
    <property type="entry name" value="IBN_N"/>
    <property type="match status" value="1"/>
</dbReference>
<dbReference type="PANTHER" id="PTHR10997">
    <property type="entry name" value="IMPORTIN-7, 8, 11"/>
    <property type="match status" value="1"/>
</dbReference>
<dbReference type="PROSITE" id="PS50166">
    <property type="entry name" value="IMPORTIN_B_NT"/>
    <property type="match status" value="1"/>
</dbReference>
<dbReference type="AlphaFoldDB" id="A0A7I8VCE2"/>
<dbReference type="PANTHER" id="PTHR10997:SF9">
    <property type="entry name" value="IMPORTIN-9"/>
    <property type="match status" value="1"/>
</dbReference>
<dbReference type="EMBL" id="CAJFCJ010000004">
    <property type="protein sequence ID" value="CAD5113562.1"/>
    <property type="molecule type" value="Genomic_DNA"/>
</dbReference>
<dbReference type="FunFam" id="1.25.10.10:FF:000459">
    <property type="entry name" value="ARM repeat superfamily protein"/>
    <property type="match status" value="1"/>
</dbReference>
<keyword evidence="4" id="KW-0539">Nucleus</keyword>
<reference evidence="7 8" key="1">
    <citation type="submission" date="2020-08" db="EMBL/GenBank/DDBJ databases">
        <authorList>
            <person name="Hejnol A."/>
        </authorList>
    </citation>
    <scope>NUCLEOTIDE SEQUENCE [LARGE SCALE GENOMIC DNA]</scope>
</reference>
<evidence type="ECO:0000256" key="4">
    <source>
        <dbReference type="ARBA" id="ARBA00023242"/>
    </source>
</evidence>
<dbReference type="OrthoDB" id="431626at2759"/>
<dbReference type="GO" id="GO:0006606">
    <property type="term" value="P:protein import into nucleus"/>
    <property type="evidence" value="ECO:0007669"/>
    <property type="project" value="TreeGrafter"/>
</dbReference>
<dbReference type="Proteomes" id="UP000549394">
    <property type="component" value="Unassembled WGS sequence"/>
</dbReference>
<proteinExistence type="inferred from homology"/>
<gene>
    <name evidence="7" type="ORF">DGYR_LOCUS2528</name>
</gene>